<evidence type="ECO:0000256" key="3">
    <source>
        <dbReference type="ARBA" id="ARBA00022989"/>
    </source>
</evidence>
<keyword evidence="4 6" id="KW-0472">Membrane</keyword>
<comment type="subcellular location">
    <subcellularLocation>
        <location evidence="1">Membrane</location>
        <topology evidence="1">Multi-pass membrane protein</topology>
    </subcellularLocation>
</comment>
<evidence type="ECO:0000256" key="1">
    <source>
        <dbReference type="ARBA" id="ARBA00004141"/>
    </source>
</evidence>
<feature type="domain" description="Peptidase S54 rhomboid" evidence="7">
    <location>
        <begin position="84"/>
        <end position="231"/>
    </location>
</feature>
<feature type="transmembrane region" description="Helical" evidence="6">
    <location>
        <begin position="18"/>
        <end position="35"/>
    </location>
</feature>
<dbReference type="Pfam" id="PF01694">
    <property type="entry name" value="Rhomboid"/>
    <property type="match status" value="1"/>
</dbReference>
<evidence type="ECO:0000259" key="7">
    <source>
        <dbReference type="Pfam" id="PF01694"/>
    </source>
</evidence>
<feature type="transmembrane region" description="Helical" evidence="6">
    <location>
        <begin position="93"/>
        <end position="114"/>
    </location>
</feature>
<sequence>MAAPEFEIFWSDLTGSDMLALGLFLAVAAAPYVVAWRQETSIALATVLSLLLVTFYQMIIDFGLFDFTPMAFLTLIPAIADHPDQVHRFFTSAWLHANWIHVLGNILVIALAGVPLEQRMGRSRWIVIYFVGLLGGNISWVLTHPESYSPALGASGAAFGILGAYMACWPYDRIEFPLLFFIRAWPVWGIAAFRLGLEIWNMYQIEAEQSVTNVAHMAHVGGFMLAWALARPIARGAPSKLDDSTDISVAGTAASTAAREVATARMGSLESDPWSEAGKPLEAEAARILKRLRDEGDELETRRAWLEELSEQVICPVCEGEVHAVVQGENCSLRCDLSNRHIKWP</sequence>
<feature type="coiled-coil region" evidence="5">
    <location>
        <begin position="282"/>
        <end position="309"/>
    </location>
</feature>
<feature type="transmembrane region" description="Helical" evidence="6">
    <location>
        <begin position="148"/>
        <end position="169"/>
    </location>
</feature>
<dbReference type="AlphaFoldDB" id="A0A075FZW8"/>
<dbReference type="InterPro" id="IPR035952">
    <property type="entry name" value="Rhomboid-like_sf"/>
</dbReference>
<dbReference type="PANTHER" id="PTHR43066">
    <property type="entry name" value="RHOMBOID-RELATED PROTEIN"/>
    <property type="match status" value="1"/>
</dbReference>
<feature type="transmembrane region" description="Helical" evidence="6">
    <location>
        <begin position="42"/>
        <end position="60"/>
    </location>
</feature>
<protein>
    <submittedName>
        <fullName evidence="8">Rhomboid family protein</fullName>
    </submittedName>
</protein>
<dbReference type="SUPFAM" id="SSF144091">
    <property type="entry name" value="Rhomboid-like"/>
    <property type="match status" value="1"/>
</dbReference>
<keyword evidence="2 6" id="KW-0812">Transmembrane</keyword>
<evidence type="ECO:0000313" key="8">
    <source>
        <dbReference type="EMBL" id="AIE96908.1"/>
    </source>
</evidence>
<keyword evidence="5" id="KW-0175">Coiled coil</keyword>
<evidence type="ECO:0000256" key="5">
    <source>
        <dbReference type="SAM" id="Coils"/>
    </source>
</evidence>
<reference evidence="8" key="1">
    <citation type="journal article" date="2014" name="Genome Biol. Evol.">
        <title>Pangenome evidence for extensive interdomain horizontal transfer affecting lineage core and shell genes in uncultured planktonic thaumarchaeota and euryarchaeota.</title>
        <authorList>
            <person name="Deschamps P."/>
            <person name="Zivanovic Y."/>
            <person name="Moreira D."/>
            <person name="Rodriguez-Valera F."/>
            <person name="Lopez-Garcia P."/>
        </authorList>
    </citation>
    <scope>NUCLEOTIDE SEQUENCE</scope>
</reference>
<dbReference type="EMBL" id="KF900492">
    <property type="protein sequence ID" value="AIE96908.1"/>
    <property type="molecule type" value="Genomic_DNA"/>
</dbReference>
<evidence type="ECO:0000256" key="4">
    <source>
        <dbReference type="ARBA" id="ARBA00023136"/>
    </source>
</evidence>
<dbReference type="Gene3D" id="1.20.1540.10">
    <property type="entry name" value="Rhomboid-like"/>
    <property type="match status" value="1"/>
</dbReference>
<accession>A0A075FZW8</accession>
<feature type="transmembrane region" description="Helical" evidence="6">
    <location>
        <begin position="176"/>
        <end position="193"/>
    </location>
</feature>
<evidence type="ECO:0000256" key="6">
    <source>
        <dbReference type="SAM" id="Phobius"/>
    </source>
</evidence>
<dbReference type="GO" id="GO:0004252">
    <property type="term" value="F:serine-type endopeptidase activity"/>
    <property type="evidence" value="ECO:0007669"/>
    <property type="project" value="InterPro"/>
</dbReference>
<proteinExistence type="predicted"/>
<dbReference type="InterPro" id="IPR022764">
    <property type="entry name" value="Peptidase_S54_rhomboid_dom"/>
</dbReference>
<feature type="transmembrane region" description="Helical" evidence="6">
    <location>
        <begin position="126"/>
        <end position="142"/>
    </location>
</feature>
<dbReference type="GO" id="GO:0016020">
    <property type="term" value="C:membrane"/>
    <property type="evidence" value="ECO:0007669"/>
    <property type="project" value="UniProtKB-SubCell"/>
</dbReference>
<keyword evidence="3 6" id="KW-1133">Transmembrane helix</keyword>
<evidence type="ECO:0000256" key="2">
    <source>
        <dbReference type="ARBA" id="ARBA00022692"/>
    </source>
</evidence>
<name>A0A075FZW8_9EURY</name>
<organism evidence="8">
    <name type="scientific">uncultured marine group II/III euryarchaeote AD1000_88_D12</name>
    <dbReference type="NCBI Taxonomy" id="1457821"/>
    <lineage>
        <taxon>Archaea</taxon>
        <taxon>Methanobacteriati</taxon>
        <taxon>Methanobacteriota</taxon>
        <taxon>environmental samples</taxon>
    </lineage>
</organism>